<name>A0A7G9FP27_9FIRM</name>
<dbReference type="AlphaFoldDB" id="A0A7G9FP27"/>
<evidence type="ECO:0000313" key="2">
    <source>
        <dbReference type="Proteomes" id="UP000515819"/>
    </source>
</evidence>
<sequence length="596" mass="69196">MIIQPLLFPKQEVCPEQKMYYRIKEDKISLETYFNAFSIGKWKKYTDLDNLYFEVESEEALQFTCVHAVGSVAAGHDCTREMIQKESPSKYVAVVRRKIPCSVSKDGNKYHLQFEELPDDGILYVNIKCQKEVSDISEVLLSGGYGTEAVMTQKPVIALGICTFKREEFLKRNVNLVLNHIINNPDSPLYGNLEVYVSDNGQTIEPDTFDSDKIHVFPNINAGGAGGFTRCIMEALFYRKPSPFTHIILMDDDILLDTAVVERTWLFLSHVKKEYQGAILGGEMFELDRKYMQFEAGALTHWQLNDFYHRHYDMRKPDMVSANEQETPINYSGWWYNCIPTTEIQADNLPIPAFIHFDDIEYGVRHSDKGVILINGICVWHPQAPNKASVSMSYYDMRNALIAEASTMKELGSPWKLLGYMTMMMGIHVVDYRYNLVECILQGYNDFHKGPEAFMQIDPVQKHAELATLNYKFISPEEAGIKEPVKMKKNFFPPFVNGIICMFCWLLPPLRDIKAVSAIGIEQPHIYKRMFLYDEEKNAGYILQRDYKKGFHYLGEYLKTAKNILLYYKRDRKKWHKARPQFTSLEFWEKYLKLDK</sequence>
<dbReference type="RefSeq" id="WP_195541316.1">
    <property type="nucleotide sequence ID" value="NZ_CP060632.1"/>
</dbReference>
<gene>
    <name evidence="1" type="ORF">H9Q76_03190</name>
</gene>
<dbReference type="SUPFAM" id="SSF53448">
    <property type="entry name" value="Nucleotide-diphospho-sugar transferases"/>
    <property type="match status" value="1"/>
</dbReference>
<accession>A0A7G9FP27</accession>
<dbReference type="GO" id="GO:0016740">
    <property type="term" value="F:transferase activity"/>
    <property type="evidence" value="ECO:0007669"/>
    <property type="project" value="UniProtKB-KW"/>
</dbReference>
<reference evidence="1 2" key="1">
    <citation type="submission" date="2020-08" db="EMBL/GenBank/DDBJ databases">
        <authorList>
            <person name="Liu C."/>
            <person name="Sun Q."/>
        </authorList>
    </citation>
    <scope>NUCLEOTIDE SEQUENCE [LARGE SCALE GENOMIC DNA]</scope>
    <source>
        <strain evidence="1 2">NSJ-4</strain>
    </source>
</reference>
<dbReference type="Gene3D" id="3.90.550.60">
    <property type="match status" value="1"/>
</dbReference>
<dbReference type="EMBL" id="CP060632">
    <property type="protein sequence ID" value="QNM00309.1"/>
    <property type="molecule type" value="Genomic_DNA"/>
</dbReference>
<evidence type="ECO:0000313" key="1">
    <source>
        <dbReference type="EMBL" id="QNM00309.1"/>
    </source>
</evidence>
<keyword evidence="1" id="KW-0808">Transferase</keyword>
<dbReference type="KEGG" id="wcp:H9Q76_03190"/>
<organism evidence="1 2">
    <name type="scientific">Wujia chipingensis</name>
    <dbReference type="NCBI Taxonomy" id="2763670"/>
    <lineage>
        <taxon>Bacteria</taxon>
        <taxon>Bacillati</taxon>
        <taxon>Bacillota</taxon>
        <taxon>Clostridia</taxon>
        <taxon>Lachnospirales</taxon>
        <taxon>Lachnospiraceae</taxon>
        <taxon>Wujia</taxon>
    </lineage>
</organism>
<keyword evidence="2" id="KW-1185">Reference proteome</keyword>
<proteinExistence type="predicted"/>
<dbReference type="InterPro" id="IPR029044">
    <property type="entry name" value="Nucleotide-diphossugar_trans"/>
</dbReference>
<dbReference type="Proteomes" id="UP000515819">
    <property type="component" value="Chromosome"/>
</dbReference>
<protein>
    <submittedName>
        <fullName evidence="1">Glycosyltransferase</fullName>
    </submittedName>
</protein>